<protein>
    <submittedName>
        <fullName evidence="2">Uncharacterized protein</fullName>
    </submittedName>
</protein>
<feature type="region of interest" description="Disordered" evidence="1">
    <location>
        <begin position="100"/>
        <end position="128"/>
    </location>
</feature>
<accession>A0A4Y7L847</accession>
<evidence type="ECO:0000313" key="2">
    <source>
        <dbReference type="EMBL" id="RZC80628.1"/>
    </source>
</evidence>
<gene>
    <name evidence="2" type="ORF">C5167_043201</name>
</gene>
<name>A0A4Y7L847_PAPSO</name>
<evidence type="ECO:0000256" key="1">
    <source>
        <dbReference type="SAM" id="MobiDB-lite"/>
    </source>
</evidence>
<sequence>MRAEKRGLKKVEELIVKAGTVENFKIVLPASLSTQEDSFSSNGTFAAPATSVCEGENVVSKEEENLVDEDEQSHNIKDVSLSIQEELSFSNGSIGVLATSVGEKNKETSQKDEENQAKEVLHDSLDDS</sequence>
<dbReference type="AlphaFoldDB" id="A0A4Y7L847"/>
<dbReference type="EMBL" id="CM010724">
    <property type="protein sequence ID" value="RZC80628.1"/>
    <property type="molecule type" value="Genomic_DNA"/>
</dbReference>
<keyword evidence="3" id="KW-1185">Reference proteome</keyword>
<dbReference type="Gramene" id="RZC80628">
    <property type="protein sequence ID" value="RZC80628"/>
    <property type="gene ID" value="C5167_043201"/>
</dbReference>
<evidence type="ECO:0000313" key="3">
    <source>
        <dbReference type="Proteomes" id="UP000316621"/>
    </source>
</evidence>
<organism evidence="2 3">
    <name type="scientific">Papaver somniferum</name>
    <name type="common">Opium poppy</name>
    <dbReference type="NCBI Taxonomy" id="3469"/>
    <lineage>
        <taxon>Eukaryota</taxon>
        <taxon>Viridiplantae</taxon>
        <taxon>Streptophyta</taxon>
        <taxon>Embryophyta</taxon>
        <taxon>Tracheophyta</taxon>
        <taxon>Spermatophyta</taxon>
        <taxon>Magnoliopsida</taxon>
        <taxon>Ranunculales</taxon>
        <taxon>Papaveraceae</taxon>
        <taxon>Papaveroideae</taxon>
        <taxon>Papaver</taxon>
    </lineage>
</organism>
<dbReference type="Proteomes" id="UP000316621">
    <property type="component" value="Chromosome 10"/>
</dbReference>
<feature type="compositionally biased region" description="Basic and acidic residues" evidence="1">
    <location>
        <begin position="103"/>
        <end position="128"/>
    </location>
</feature>
<proteinExistence type="predicted"/>
<reference evidence="2 3" key="1">
    <citation type="journal article" date="2018" name="Science">
        <title>The opium poppy genome and morphinan production.</title>
        <authorList>
            <person name="Guo L."/>
            <person name="Winzer T."/>
            <person name="Yang X."/>
            <person name="Li Y."/>
            <person name="Ning Z."/>
            <person name="He Z."/>
            <person name="Teodor R."/>
            <person name="Lu Y."/>
            <person name="Bowser T.A."/>
            <person name="Graham I.A."/>
            <person name="Ye K."/>
        </authorList>
    </citation>
    <scope>NUCLEOTIDE SEQUENCE [LARGE SCALE GENOMIC DNA]</scope>
    <source>
        <strain evidence="3">cv. HN1</strain>
        <tissue evidence="2">Leaves</tissue>
    </source>
</reference>